<proteinExistence type="inferred from homology"/>
<dbReference type="InterPro" id="IPR038152">
    <property type="entry name" value="Carbam_trans_C_sf"/>
</dbReference>
<evidence type="ECO:0008006" key="5">
    <source>
        <dbReference type="Google" id="ProtNLM"/>
    </source>
</evidence>
<dbReference type="Pfam" id="PF02543">
    <property type="entry name" value="Carbam_trans_N"/>
    <property type="match status" value="1"/>
</dbReference>
<dbReference type="InterPro" id="IPR003696">
    <property type="entry name" value="Carbtransf_dom"/>
</dbReference>
<reference evidence="4" key="1">
    <citation type="submission" date="2021-01" db="EMBL/GenBank/DDBJ databases">
        <authorList>
            <person name="Corre E."/>
            <person name="Pelletier E."/>
            <person name="Niang G."/>
            <person name="Scheremetjew M."/>
            <person name="Finn R."/>
            <person name="Kale V."/>
            <person name="Holt S."/>
            <person name="Cochrane G."/>
            <person name="Meng A."/>
            <person name="Brown T."/>
            <person name="Cohen L."/>
        </authorList>
    </citation>
    <scope>NUCLEOTIDE SEQUENCE</scope>
    <source>
        <strain evidence="4">MM31A-1</strain>
    </source>
</reference>
<accession>A0A7S3Q0H0</accession>
<dbReference type="EMBL" id="HBIO01008308">
    <property type="protein sequence ID" value="CAE0461494.1"/>
    <property type="molecule type" value="Transcribed_RNA"/>
</dbReference>
<dbReference type="InterPro" id="IPR031730">
    <property type="entry name" value="Carbam_trans_C"/>
</dbReference>
<organism evidence="4">
    <name type="scientific">Chaetoceros debilis</name>
    <dbReference type="NCBI Taxonomy" id="122233"/>
    <lineage>
        <taxon>Eukaryota</taxon>
        <taxon>Sar</taxon>
        <taxon>Stramenopiles</taxon>
        <taxon>Ochrophyta</taxon>
        <taxon>Bacillariophyta</taxon>
        <taxon>Coscinodiscophyceae</taxon>
        <taxon>Chaetocerotophycidae</taxon>
        <taxon>Chaetocerotales</taxon>
        <taxon>Chaetocerotaceae</taxon>
        <taxon>Chaetoceros</taxon>
    </lineage>
</organism>
<dbReference type="InterPro" id="IPR051338">
    <property type="entry name" value="NodU/CmcH_Carbamoyltrnsfr"/>
</dbReference>
<dbReference type="Pfam" id="PF16861">
    <property type="entry name" value="Carbam_trans_C"/>
    <property type="match status" value="1"/>
</dbReference>
<dbReference type="InterPro" id="IPR043129">
    <property type="entry name" value="ATPase_NBD"/>
</dbReference>
<name>A0A7S3Q0H0_9STRA</name>
<evidence type="ECO:0000259" key="3">
    <source>
        <dbReference type="Pfam" id="PF16861"/>
    </source>
</evidence>
<feature type="domain" description="Carbamoyltransferase" evidence="2">
    <location>
        <begin position="191"/>
        <end position="506"/>
    </location>
</feature>
<feature type="domain" description="Carbamoyltransferase C-terminal" evidence="3">
    <location>
        <begin position="573"/>
        <end position="750"/>
    </location>
</feature>
<gene>
    <name evidence="4" type="ORF">CDEB00056_LOCUS6335</name>
</gene>
<evidence type="ECO:0000259" key="2">
    <source>
        <dbReference type="Pfam" id="PF02543"/>
    </source>
</evidence>
<dbReference type="GO" id="GO:0003824">
    <property type="term" value="F:catalytic activity"/>
    <property type="evidence" value="ECO:0007669"/>
    <property type="project" value="InterPro"/>
</dbReference>
<evidence type="ECO:0000256" key="1">
    <source>
        <dbReference type="ARBA" id="ARBA00006129"/>
    </source>
</evidence>
<dbReference type="Gene3D" id="3.30.420.40">
    <property type="match status" value="1"/>
</dbReference>
<dbReference type="PANTHER" id="PTHR34847">
    <property type="entry name" value="NODULATION PROTEIN U"/>
    <property type="match status" value="1"/>
</dbReference>
<dbReference type="Gene3D" id="3.90.870.20">
    <property type="entry name" value="Carbamoyltransferase, C-terminal domain"/>
    <property type="match status" value="1"/>
</dbReference>
<dbReference type="PANTHER" id="PTHR34847:SF1">
    <property type="entry name" value="NODULATION PROTEIN U"/>
    <property type="match status" value="1"/>
</dbReference>
<evidence type="ECO:0000313" key="4">
    <source>
        <dbReference type="EMBL" id="CAE0461494.1"/>
    </source>
</evidence>
<protein>
    <recommendedName>
        <fullName evidence="5">Carbamoyltransferase</fullName>
    </recommendedName>
</protein>
<sequence>MKERSFYLWLAANICLTQHLLVNSFSIEKASSRSSYPRKSKALFSTPFDASFYEDDEETANPFSSNINSIAVPPNTDVVLGINKYSHDTTLCAADASTGKVLFAMSKERLTRKKHDSGNVASLVEICLDQLELDLDNVKKVVVNNHHHRILPIESNIPHMEWESGLGINGGKEQGYTDEENLLFEAEQIEISHHLAHAYSAACQAPFNDGLVMVMDGMGESYRAMRAAKENGDKNYFSDLDFEGEYDCIPKDIKEKTQTCVFDYREAESAYEFKKTSKGISVKPVFKRFTKENTPPALYNHGFENMDSAGALYSRASSHIFGDWNACGKVMGLAPWMGHVWDNKSTNEVESMSAEELTRPILKGKLYMDGEEGLQIDRSSYLMDIPFITRNDPDLFNNEGEMVRAKRYDFDDNTDDDNLVEGMKKKIPTRVALDAIALAHRIQVDLESVFLDFVKHYQAKTKQKNLCLAGGVALNSVLNGRLSRELGFKKVFIPPYPGDDGIAVGCCAYALFGNQDSDTTSSSTPLWKQPLSPYLGPSYEYQNIQSAIEAAKPWLDVELVTSDERKFGMMSAEIESGGVIAWFQGRSELGPRALGHRSILADPRKKGLVRFINESVKKRESFRPFAPSVLSEEALNWFDLGDDLEDSSVISPYMSMTAQVKEDKRDLIPAVTHVDGSSRLQTVTAENEPSYHSFISTFFERTGVPMVLNTSFNTLPSEPIVETPSNAIRSFLCSMGTIEMLVIGDYVIKRKEPDIKALLGEKKKDGIAIPAMNPIRAGAAQYETKFVVDGDDDVASVTRVSMPDRPMHDERDGGWFELLDDLEGEILGVCNGKVSVNDLMNQYLVAADDDMRVDPEFQENLFGNILRRLIRLYEHSLISW</sequence>
<comment type="similarity">
    <text evidence="1">Belongs to the NodU/CmcH family.</text>
</comment>
<dbReference type="CDD" id="cd24033">
    <property type="entry name" value="ASKHA_NBD_NodU_CmcH-like_N"/>
    <property type="match status" value="1"/>
</dbReference>
<dbReference type="SUPFAM" id="SSF53067">
    <property type="entry name" value="Actin-like ATPase domain"/>
    <property type="match status" value="1"/>
</dbReference>
<dbReference type="AlphaFoldDB" id="A0A7S3Q0H0"/>